<dbReference type="EMBL" id="JBFCZG010000002">
    <property type="protein sequence ID" value="KAL3425846.1"/>
    <property type="molecule type" value="Genomic_DNA"/>
</dbReference>
<dbReference type="Gene3D" id="3.30.70.980">
    <property type="match status" value="2"/>
</dbReference>
<keyword evidence="5" id="KW-1185">Reference proteome</keyword>
<sequence>MAASSRGLFRPLLQKPDFVCSRCMRFSTTTIAQSGHNRWSKIKHDKGSADAKKNAQRSVLAHEITLCSRLYGSDPNVNSKLAAILATAKKAGFPKAGMEAAVARGQGRSLTGATLELCTLEAIMPPSIAMVIDIETDKKLRSLPDIRHIVKAKGGSVTPTNYLFQRKGRVSFEQDERKLSVDDVLEQAIEAGAEDVEADEDGNIVVWTDANMTHSAANELQESLGLKVLSSDIIWDANKDTVFQLENDADAESLAHMIDALREHPDVQGVFANVAQGSVSDDAWSRLDLD</sequence>
<reference evidence="4 5" key="1">
    <citation type="submission" date="2024-06" db="EMBL/GenBank/DDBJ databases">
        <title>Complete genome of Phlyctema vagabunda strain 19-DSS-EL-015.</title>
        <authorList>
            <person name="Fiorenzani C."/>
        </authorList>
    </citation>
    <scope>NUCLEOTIDE SEQUENCE [LARGE SCALE GENOMIC DNA]</scope>
    <source>
        <strain evidence="4 5">19-DSS-EL-015</strain>
    </source>
</reference>
<dbReference type="InterPro" id="IPR048300">
    <property type="entry name" value="TACO1_YebC-like_2nd/3rd_dom"/>
</dbReference>
<dbReference type="PANTHER" id="PTHR12532:SF0">
    <property type="entry name" value="TRANSLATIONAL ACTIVATOR OF CYTOCHROME C OXIDASE 1"/>
    <property type="match status" value="1"/>
</dbReference>
<dbReference type="Pfam" id="PF20772">
    <property type="entry name" value="TACO1_YebC_N"/>
    <property type="match status" value="1"/>
</dbReference>
<name>A0ABR4PRD8_9HELO</name>
<dbReference type="InterPro" id="IPR002876">
    <property type="entry name" value="Transcrip_reg_TACO1-like"/>
</dbReference>
<evidence type="ECO:0000256" key="1">
    <source>
        <dbReference type="ARBA" id="ARBA00008724"/>
    </source>
</evidence>
<dbReference type="SUPFAM" id="SSF75625">
    <property type="entry name" value="YebC-like"/>
    <property type="match status" value="1"/>
</dbReference>
<gene>
    <name evidence="4" type="ORF">PVAG01_02637</name>
</gene>
<comment type="caution">
    <text evidence="4">The sequence shown here is derived from an EMBL/GenBank/DDBJ whole genome shotgun (WGS) entry which is preliminary data.</text>
</comment>
<feature type="domain" description="TACO1/YebC-like second and third" evidence="2">
    <location>
        <begin position="116"/>
        <end position="274"/>
    </location>
</feature>
<dbReference type="Pfam" id="PF01709">
    <property type="entry name" value="Transcrip_reg"/>
    <property type="match status" value="1"/>
</dbReference>
<dbReference type="InterPro" id="IPR017856">
    <property type="entry name" value="Integrase-like_N"/>
</dbReference>
<dbReference type="InterPro" id="IPR029072">
    <property type="entry name" value="YebC-like"/>
</dbReference>
<dbReference type="Proteomes" id="UP001629113">
    <property type="component" value="Unassembled WGS sequence"/>
</dbReference>
<organism evidence="4 5">
    <name type="scientific">Phlyctema vagabunda</name>
    <dbReference type="NCBI Taxonomy" id="108571"/>
    <lineage>
        <taxon>Eukaryota</taxon>
        <taxon>Fungi</taxon>
        <taxon>Dikarya</taxon>
        <taxon>Ascomycota</taxon>
        <taxon>Pezizomycotina</taxon>
        <taxon>Leotiomycetes</taxon>
        <taxon>Helotiales</taxon>
        <taxon>Dermateaceae</taxon>
        <taxon>Phlyctema</taxon>
    </lineage>
</organism>
<proteinExistence type="inferred from homology"/>
<protein>
    <submittedName>
        <fullName evidence="4">DUF28 domain-containing protein</fullName>
    </submittedName>
</protein>
<comment type="similarity">
    <text evidence="1">Belongs to the TACO1 family.</text>
</comment>
<evidence type="ECO:0000259" key="2">
    <source>
        <dbReference type="Pfam" id="PF01709"/>
    </source>
</evidence>
<dbReference type="InterPro" id="IPR026564">
    <property type="entry name" value="Transcrip_reg_TACO1-like_dom3"/>
</dbReference>
<dbReference type="Gene3D" id="1.10.10.200">
    <property type="match status" value="1"/>
</dbReference>
<evidence type="ECO:0000313" key="4">
    <source>
        <dbReference type="EMBL" id="KAL3425846.1"/>
    </source>
</evidence>
<dbReference type="PANTHER" id="PTHR12532">
    <property type="entry name" value="TRANSLATIONAL ACTIVATOR OF CYTOCHROME C OXIDASE 1"/>
    <property type="match status" value="1"/>
</dbReference>
<evidence type="ECO:0000313" key="5">
    <source>
        <dbReference type="Proteomes" id="UP001629113"/>
    </source>
</evidence>
<evidence type="ECO:0000259" key="3">
    <source>
        <dbReference type="Pfam" id="PF20772"/>
    </source>
</evidence>
<accession>A0ABR4PRD8</accession>
<feature type="domain" description="TACO1/YebC-like N-terminal" evidence="3">
    <location>
        <begin position="37"/>
        <end position="107"/>
    </location>
</feature>
<dbReference type="InterPro" id="IPR049083">
    <property type="entry name" value="TACO1_YebC_N"/>
</dbReference>